<proteinExistence type="inferred from homology"/>
<evidence type="ECO:0000256" key="4">
    <source>
        <dbReference type="ARBA" id="ARBA00023015"/>
    </source>
</evidence>
<dbReference type="InterPro" id="IPR019095">
    <property type="entry name" value="Mediator_Med18"/>
</dbReference>
<dbReference type="GO" id="GO:0070847">
    <property type="term" value="C:core mediator complex"/>
    <property type="evidence" value="ECO:0000318"/>
    <property type="project" value="GO_Central"/>
</dbReference>
<keyword evidence="5 10" id="KW-0010">Activator</keyword>
<dbReference type="OMA" id="ARGYMFR"/>
<evidence type="ECO:0000256" key="9">
    <source>
        <dbReference type="ARBA" id="ARBA00032012"/>
    </source>
</evidence>
<evidence type="ECO:0000256" key="6">
    <source>
        <dbReference type="ARBA" id="ARBA00023163"/>
    </source>
</evidence>
<reference evidence="12" key="1">
    <citation type="submission" date="2015-02" db="EMBL/GenBank/DDBJ databases">
        <title>Genome sequencing for Strongylocentrotus purpuratus.</title>
        <authorList>
            <person name="Murali S."/>
            <person name="Liu Y."/>
            <person name="Vee V."/>
            <person name="English A."/>
            <person name="Wang M."/>
            <person name="Skinner E."/>
            <person name="Han Y."/>
            <person name="Muzny D.M."/>
            <person name="Worley K.C."/>
            <person name="Gibbs R.A."/>
        </authorList>
    </citation>
    <scope>NUCLEOTIDE SEQUENCE</scope>
</reference>
<comment type="subunit">
    <text evidence="10">Component of the Mediator complex.</text>
</comment>
<keyword evidence="12" id="KW-1185">Reference proteome</keyword>
<comment type="function">
    <text evidence="8 10">Component of the Mediator complex, a coactivator involved in the regulated transcription of nearly all RNA polymerase II-dependent genes. Mediator functions as a bridge to convey information from gene-specific regulatory proteins to the basal RNA polymerase II transcription machinery. Mediator is recruited to promoters by direct interactions with regulatory proteins and serves as a scaffold for the assembly of a functional preinitiation complex with RNA polymerase II and the general transcription factors.</text>
</comment>
<dbReference type="Gene3D" id="2.40.320.10">
    <property type="entry name" value="Hypothetical Protein Pfu-838710-001"/>
    <property type="match status" value="1"/>
</dbReference>
<evidence type="ECO:0000256" key="8">
    <source>
        <dbReference type="ARBA" id="ARBA00025687"/>
    </source>
</evidence>
<dbReference type="InParanoid" id="A0A7M7T0L5"/>
<evidence type="ECO:0000313" key="12">
    <source>
        <dbReference type="Proteomes" id="UP000007110"/>
    </source>
</evidence>
<keyword evidence="6 10" id="KW-0804">Transcription</keyword>
<organism evidence="11 12">
    <name type="scientific">Strongylocentrotus purpuratus</name>
    <name type="common">Purple sea urchin</name>
    <dbReference type="NCBI Taxonomy" id="7668"/>
    <lineage>
        <taxon>Eukaryota</taxon>
        <taxon>Metazoa</taxon>
        <taxon>Echinodermata</taxon>
        <taxon>Eleutherozoa</taxon>
        <taxon>Echinozoa</taxon>
        <taxon>Echinoidea</taxon>
        <taxon>Euechinoidea</taxon>
        <taxon>Echinacea</taxon>
        <taxon>Camarodonta</taxon>
        <taxon>Echinidea</taxon>
        <taxon>Strongylocentrotidae</taxon>
        <taxon>Strongylocentrotus</taxon>
    </lineage>
</organism>
<evidence type="ECO:0000256" key="5">
    <source>
        <dbReference type="ARBA" id="ARBA00023159"/>
    </source>
</evidence>
<dbReference type="PANTHER" id="PTHR13321:SF2">
    <property type="entry name" value="MEDIATOR OF RNA POLYMERASE II TRANSCRIPTION SUBUNIT 18"/>
    <property type="match status" value="1"/>
</dbReference>
<dbReference type="FunCoup" id="A0A7M7T0L5">
    <property type="interactions" value="1202"/>
</dbReference>
<dbReference type="GO" id="GO:0016592">
    <property type="term" value="C:mediator complex"/>
    <property type="evidence" value="ECO:0000318"/>
    <property type="project" value="GO_Central"/>
</dbReference>
<dbReference type="GO" id="GO:0003712">
    <property type="term" value="F:transcription coregulator activity"/>
    <property type="evidence" value="ECO:0000318"/>
    <property type="project" value="GO_Central"/>
</dbReference>
<comment type="subcellular location">
    <subcellularLocation>
        <location evidence="1 10">Nucleus</location>
    </subcellularLocation>
</comment>
<dbReference type="Proteomes" id="UP000007110">
    <property type="component" value="Unassembled WGS sequence"/>
</dbReference>
<dbReference type="AlphaFoldDB" id="A0A7M7T0L5"/>
<keyword evidence="4 10" id="KW-0805">Transcription regulation</keyword>
<dbReference type="EnsemblMetazoa" id="XM_030989161">
    <property type="protein sequence ID" value="XP_030845021"/>
    <property type="gene ID" value="LOC576519"/>
</dbReference>
<dbReference type="FunFam" id="2.40.320.10:FF:000001">
    <property type="entry name" value="Mediator of RNA polymerase II transcription subunit 18"/>
    <property type="match status" value="1"/>
</dbReference>
<accession>A0A7M7T0L5</accession>
<dbReference type="EnsemblMetazoa" id="XM_030989162">
    <property type="protein sequence ID" value="XP_030845022"/>
    <property type="gene ID" value="LOC576519"/>
</dbReference>
<dbReference type="OrthoDB" id="10018982at2759"/>
<dbReference type="GO" id="GO:0060261">
    <property type="term" value="P:positive regulation of transcription initiation by RNA polymerase II"/>
    <property type="evidence" value="ECO:0000318"/>
    <property type="project" value="GO_Central"/>
</dbReference>
<evidence type="ECO:0000313" key="11">
    <source>
        <dbReference type="EnsemblMetazoa" id="XP_030845022"/>
    </source>
</evidence>
<name>A0A7M7T0L5_STRPU</name>
<keyword evidence="7 10" id="KW-0539">Nucleus</keyword>
<evidence type="ECO:0000256" key="10">
    <source>
        <dbReference type="RuleBase" id="RU364150"/>
    </source>
</evidence>
<evidence type="ECO:0000256" key="3">
    <source>
        <dbReference type="ARBA" id="ARBA00019612"/>
    </source>
</evidence>
<sequence length="210" mass="23476">MNPSMSHVLGMVSTGGSSSSSAQQEYLLVGSIMDAASDSLLLRLKALCDNVEIPETFRDHEMVFILRGQNQQAMLRARRSVNPPSSSWQLRYIGQPDVSDKSRMVTVRSYHDCATSKNLPNFLDEIGFKLDYEFVAEGHMFRKGRLKITVSKLYKFSQPGLPESPLDVMTQSQLVELSVVAPSGSENVPEDMRLFAEQLKPLVIVDKLHI</sequence>
<comment type="similarity">
    <text evidence="2 10">Belongs to the Mediator complex subunit 18 family.</text>
</comment>
<gene>
    <name evidence="10" type="primary">MED18</name>
</gene>
<evidence type="ECO:0000256" key="1">
    <source>
        <dbReference type="ARBA" id="ARBA00004123"/>
    </source>
</evidence>
<evidence type="ECO:0000256" key="2">
    <source>
        <dbReference type="ARBA" id="ARBA00009814"/>
    </source>
</evidence>
<dbReference type="PANTHER" id="PTHR13321">
    <property type="entry name" value="MEDIATOR OF RNA POLYMERASE II TRANSCRIPTION, SUBUNIT 18"/>
    <property type="match status" value="1"/>
</dbReference>
<reference evidence="11" key="2">
    <citation type="submission" date="2021-01" db="UniProtKB">
        <authorList>
            <consortium name="EnsemblMetazoa"/>
        </authorList>
    </citation>
    <scope>IDENTIFICATION</scope>
</reference>
<protein>
    <recommendedName>
        <fullName evidence="3 10">Mediator of RNA polymerase II transcription subunit 18</fullName>
    </recommendedName>
    <alternativeName>
        <fullName evidence="9 10">Mediator complex subunit 18</fullName>
    </alternativeName>
</protein>
<dbReference type="Pfam" id="PF09637">
    <property type="entry name" value="Med18"/>
    <property type="match status" value="1"/>
</dbReference>
<evidence type="ECO:0000256" key="7">
    <source>
        <dbReference type="ARBA" id="ARBA00023242"/>
    </source>
</evidence>